<dbReference type="AlphaFoldDB" id="A0A1E5UBT5"/>
<dbReference type="InterPro" id="IPR046588">
    <property type="entry name" value="DUF6646"/>
</dbReference>
<gene>
    <name evidence="2" type="ORF">BHF72_0716</name>
</gene>
<evidence type="ECO:0000313" key="2">
    <source>
        <dbReference type="EMBL" id="OEL10352.1"/>
    </source>
</evidence>
<comment type="caution">
    <text evidence="2">The sequence shown here is derived from an EMBL/GenBank/DDBJ whole genome shotgun (WGS) entry which is preliminary data.</text>
</comment>
<dbReference type="Pfam" id="PF20351">
    <property type="entry name" value="DUF6646"/>
    <property type="match status" value="1"/>
</dbReference>
<dbReference type="EMBL" id="MKGI01000078">
    <property type="protein sequence ID" value="OEL10352.1"/>
    <property type="molecule type" value="Genomic_DNA"/>
</dbReference>
<dbReference type="KEGG" id="cnr:EB819_10550"/>
<dbReference type="STRING" id="237258.SAMN04489756_105144"/>
<feature type="chain" id="PRO_5009186800" evidence="1">
    <location>
        <begin position="20"/>
        <end position="146"/>
    </location>
</feature>
<dbReference type="OrthoDB" id="1118003at2"/>
<dbReference type="Proteomes" id="UP000095601">
    <property type="component" value="Unassembled WGS sequence"/>
</dbReference>
<evidence type="ECO:0000313" key="3">
    <source>
        <dbReference type="Proteomes" id="UP000095601"/>
    </source>
</evidence>
<protein>
    <submittedName>
        <fullName evidence="2">Outer membrane beta-barrel domain protein</fullName>
    </submittedName>
</protein>
<keyword evidence="1" id="KW-0732">Signal</keyword>
<proteinExistence type="predicted"/>
<organism evidence="2 3">
    <name type="scientific">Cloacibacterium normanense</name>
    <dbReference type="NCBI Taxonomy" id="237258"/>
    <lineage>
        <taxon>Bacteria</taxon>
        <taxon>Pseudomonadati</taxon>
        <taxon>Bacteroidota</taxon>
        <taxon>Flavobacteriia</taxon>
        <taxon>Flavobacteriales</taxon>
        <taxon>Weeksellaceae</taxon>
    </lineage>
</organism>
<feature type="signal peptide" evidence="1">
    <location>
        <begin position="1"/>
        <end position="19"/>
    </location>
</feature>
<sequence length="146" mass="15775">MKKLVLACTMLFAGQLAFAQAWQGKGDQKLQVGFNGYGNGTGVTATYDYGVSNVVSLGAGANFYFDGYRDNNEDNNVFVFGRVNFHLQDALNMPSKWDLYPGLDVGLLGNTFGLGAHLGVRYFFNNNVGAFIEAGNNGSIGLSFNF</sequence>
<keyword evidence="3" id="KW-1185">Reference proteome</keyword>
<name>A0A1E5UBT5_9FLAO</name>
<evidence type="ECO:0000256" key="1">
    <source>
        <dbReference type="SAM" id="SignalP"/>
    </source>
</evidence>
<dbReference type="RefSeq" id="WP_069800447.1">
    <property type="nucleotide sequence ID" value="NZ_CP034157.1"/>
</dbReference>
<accession>A0A1E5UBT5</accession>
<reference evidence="2 3" key="1">
    <citation type="submission" date="2016-09" db="EMBL/GenBank/DDBJ databases">
        <authorList>
            <person name="Capua I."/>
            <person name="De Benedictis P."/>
            <person name="Joannis T."/>
            <person name="Lombin L.H."/>
            <person name="Cattoli G."/>
        </authorList>
    </citation>
    <scope>NUCLEOTIDE SEQUENCE [LARGE SCALE GENOMIC DNA]</scope>
    <source>
        <strain evidence="2 3">NRS-1</strain>
    </source>
</reference>